<sequence length="188" mass="20664">MSEQNQHNVSAFYGERRLARGHIADVALSLKRELSERELASVMVYSDQSSQLVEIDFRGSEEEVLARLPARQGGGAAAPVETGRAREITLPAHLWAWLDGQPGGAGTTLRRLAEEAEGRQQSRTESRRRACDAIQNSMSALAKKLPGFEQAEAALRAGERRIFEATIESWPKGLRAHLQKLSAAAFVD</sequence>
<evidence type="ECO:0000313" key="2">
    <source>
        <dbReference type="Proteomes" id="UP001596425"/>
    </source>
</evidence>
<proteinExistence type="predicted"/>
<accession>A0ABW1YLG9</accession>
<dbReference type="RefSeq" id="WP_193191791.1">
    <property type="nucleotide sequence ID" value="NZ_JACZFR010000023.1"/>
</dbReference>
<dbReference type="EMBL" id="JBHSVR010000001">
    <property type="protein sequence ID" value="MFC6632882.1"/>
    <property type="molecule type" value="Genomic_DNA"/>
</dbReference>
<gene>
    <name evidence="1" type="ORF">ACFQBM_06315</name>
</gene>
<name>A0ABW1YLG9_9GAMM</name>
<keyword evidence="2" id="KW-1185">Reference proteome</keyword>
<reference evidence="2" key="1">
    <citation type="journal article" date="2019" name="Int. J. Syst. Evol. Microbiol.">
        <title>The Global Catalogue of Microorganisms (GCM) 10K type strain sequencing project: providing services to taxonomists for standard genome sequencing and annotation.</title>
        <authorList>
            <consortium name="The Broad Institute Genomics Platform"/>
            <consortium name="The Broad Institute Genome Sequencing Center for Infectious Disease"/>
            <person name="Wu L."/>
            <person name="Ma J."/>
        </authorList>
    </citation>
    <scope>NUCLEOTIDE SEQUENCE [LARGE SCALE GENOMIC DNA]</scope>
    <source>
        <strain evidence="2">CGMCC 1.13718</strain>
    </source>
</reference>
<protein>
    <submittedName>
        <fullName evidence="1">DUF2239 family protein</fullName>
    </submittedName>
</protein>
<dbReference type="Pfam" id="PF09998">
    <property type="entry name" value="DUF2239"/>
    <property type="match status" value="1"/>
</dbReference>
<comment type="caution">
    <text evidence="1">The sequence shown here is derived from an EMBL/GenBank/DDBJ whole genome shotgun (WGS) entry which is preliminary data.</text>
</comment>
<dbReference type="Proteomes" id="UP001596425">
    <property type="component" value="Unassembled WGS sequence"/>
</dbReference>
<evidence type="ECO:0000313" key="1">
    <source>
        <dbReference type="EMBL" id="MFC6632882.1"/>
    </source>
</evidence>
<dbReference type="InterPro" id="IPR018715">
    <property type="entry name" value="DUF2239"/>
</dbReference>
<organism evidence="1 2">
    <name type="scientific">Microbulbifer taiwanensis</name>
    <dbReference type="NCBI Taxonomy" id="986746"/>
    <lineage>
        <taxon>Bacteria</taxon>
        <taxon>Pseudomonadati</taxon>
        <taxon>Pseudomonadota</taxon>
        <taxon>Gammaproteobacteria</taxon>
        <taxon>Cellvibrionales</taxon>
        <taxon>Microbulbiferaceae</taxon>
        <taxon>Microbulbifer</taxon>
    </lineage>
</organism>